<keyword evidence="6" id="KW-1185">Reference proteome</keyword>
<dbReference type="PIRSF" id="PIRSF012535">
    <property type="entry name" value="UCP012535"/>
    <property type="match status" value="1"/>
</dbReference>
<evidence type="ECO:0000259" key="3">
    <source>
        <dbReference type="Pfam" id="PF10079"/>
    </source>
</evidence>
<dbReference type="Proteomes" id="UP000192333">
    <property type="component" value="Chromosome I"/>
</dbReference>
<dbReference type="GO" id="GO:0016874">
    <property type="term" value="F:ligase activity"/>
    <property type="evidence" value="ECO:0007669"/>
    <property type="project" value="UniProtKB-UniRule"/>
</dbReference>
<organism evidence="5 6">
    <name type="scientific">Aquiflexum balticum DSM 16537</name>
    <dbReference type="NCBI Taxonomy" id="758820"/>
    <lineage>
        <taxon>Bacteria</taxon>
        <taxon>Pseudomonadati</taxon>
        <taxon>Bacteroidota</taxon>
        <taxon>Cytophagia</taxon>
        <taxon>Cytophagales</taxon>
        <taxon>Cyclobacteriaceae</taxon>
        <taxon>Aquiflexum</taxon>
    </lineage>
</organism>
<evidence type="ECO:0000256" key="1">
    <source>
        <dbReference type="ARBA" id="ARBA00022598"/>
    </source>
</evidence>
<evidence type="ECO:0000256" key="2">
    <source>
        <dbReference type="HAMAP-Rule" id="MF_01867"/>
    </source>
</evidence>
<dbReference type="OrthoDB" id="9765151at2"/>
<gene>
    <name evidence="2" type="primary">bshC</name>
    <name evidence="5" type="ORF">SAMN00777080_0416</name>
</gene>
<feature type="domain" description="Bacillithiol biosynthesis BshC C-terminal coiled-coil" evidence="4">
    <location>
        <begin position="365"/>
        <end position="519"/>
    </location>
</feature>
<protein>
    <recommendedName>
        <fullName evidence="2">Putative cysteine ligase BshC</fullName>
        <ecNumber evidence="2">6.-.-.-</ecNumber>
    </recommendedName>
</protein>
<dbReference type="InterPro" id="IPR055398">
    <property type="entry name" value="Rossmann-like_BshC"/>
</dbReference>
<comment type="similarity">
    <text evidence="2">Belongs to the BshC family.</text>
</comment>
<accession>A0A1W2GZS2</accession>
<dbReference type="InterPro" id="IPR055399">
    <property type="entry name" value="CC_BshC"/>
</dbReference>
<evidence type="ECO:0000313" key="6">
    <source>
        <dbReference type="Proteomes" id="UP000192333"/>
    </source>
</evidence>
<feature type="coiled-coil region" evidence="2">
    <location>
        <begin position="441"/>
        <end position="468"/>
    </location>
</feature>
<dbReference type="RefSeq" id="WP_084118744.1">
    <property type="nucleotide sequence ID" value="NZ_LT838813.1"/>
</dbReference>
<evidence type="ECO:0000259" key="4">
    <source>
        <dbReference type="Pfam" id="PF24850"/>
    </source>
</evidence>
<dbReference type="HAMAP" id="MF_01867">
    <property type="entry name" value="BshC"/>
    <property type="match status" value="1"/>
</dbReference>
<dbReference type="Pfam" id="PF24850">
    <property type="entry name" value="CC_BshC"/>
    <property type="match status" value="1"/>
</dbReference>
<dbReference type="EMBL" id="LT838813">
    <property type="protein sequence ID" value="SMD41882.1"/>
    <property type="molecule type" value="Genomic_DNA"/>
</dbReference>
<dbReference type="InterPro" id="IPR011199">
    <property type="entry name" value="Bacillithiol_biosynth_BshC"/>
</dbReference>
<dbReference type="NCBIfam" id="TIGR03998">
    <property type="entry name" value="thiol_BshC"/>
    <property type="match status" value="1"/>
</dbReference>
<evidence type="ECO:0000313" key="5">
    <source>
        <dbReference type="EMBL" id="SMD41882.1"/>
    </source>
</evidence>
<keyword evidence="1 2" id="KW-0436">Ligase</keyword>
<dbReference type="AlphaFoldDB" id="A0A1W2GZS2"/>
<keyword evidence="2" id="KW-0175">Coiled coil</keyword>
<name>A0A1W2GZS2_9BACT</name>
<dbReference type="STRING" id="758820.SAMN00777080_0416"/>
<sequence length="523" mass="60843">MIKSTVDPACTGQFSPLFLDYIRQKPETFSFYNQYPEISNFENLIKGKNFSLSNRQILVDSLKKQYAGFEGDALIMEQISSLSDSKTFTVTTGHQLNLFTGPLYFIYKIVATINLAERLKKAYPDCHFVPVYWMATEDHDFEEINYFKLNGKKYQWKSPQKGAVGDFKLDETFRGFFQQVAFFVPDFFKEAYQKSEKLSEAVRKYVHHLFGDKGLIVVDGNDANLKRLFIPVIKEDLVNQAPSRFASDQSSKLDDLGYKSQIYPRDINLFYMVDGLRERIEKSDSIYKVLNTAVSFSENEILEELDLHPERFSPNVVLRPLYQEMILPNLAYLGGPAEVIYWLQLKSMFDHFEVQFPAIMPRNFALVLDTVASRKINQLGLKDEELFKTVLDWKKAFVLNHAVVDFQFEQEKESMSRIFEQTGQKASELEKSLGNAFEAGKVRALKIMDQLSKKVRKAEERRQSVQIRRREDIQELLFPGGSPQERVENFMKFYLEAPDFLDELFELFDPFDFNYIILKSENG</sequence>
<feature type="domain" description="Bacillithiol biosynthesis BshC N-terminal Rossmann-like" evidence="3">
    <location>
        <begin position="15"/>
        <end position="363"/>
    </location>
</feature>
<dbReference type="Pfam" id="PF10079">
    <property type="entry name" value="Rossmann-like_BshC"/>
    <property type="match status" value="1"/>
</dbReference>
<reference evidence="6" key="1">
    <citation type="submission" date="2017-04" db="EMBL/GenBank/DDBJ databases">
        <authorList>
            <person name="Varghese N."/>
            <person name="Submissions S."/>
        </authorList>
    </citation>
    <scope>NUCLEOTIDE SEQUENCE [LARGE SCALE GENOMIC DNA]</scope>
    <source>
        <strain evidence="6">DSM 16537</strain>
    </source>
</reference>
<dbReference type="EC" id="6.-.-.-" evidence="2"/>
<proteinExistence type="inferred from homology"/>